<proteinExistence type="predicted"/>
<name>A0A1M5HXV6_9ACTN</name>
<dbReference type="Proteomes" id="UP000186132">
    <property type="component" value="Unassembled WGS sequence"/>
</dbReference>
<reference evidence="2 3" key="1">
    <citation type="submission" date="2016-11" db="EMBL/GenBank/DDBJ databases">
        <authorList>
            <person name="Jaros S."/>
            <person name="Januszkiewicz K."/>
            <person name="Wedrychowicz H."/>
        </authorList>
    </citation>
    <scope>NUCLEOTIDE SEQUENCE [LARGE SCALE GENOMIC DNA]</scope>
    <source>
        <strain evidence="2 3">DSM 45627</strain>
    </source>
</reference>
<keyword evidence="3" id="KW-1185">Reference proteome</keyword>
<keyword evidence="1" id="KW-1133">Transmembrane helix</keyword>
<evidence type="ECO:0000256" key="1">
    <source>
        <dbReference type="SAM" id="Phobius"/>
    </source>
</evidence>
<accession>A0A1M5HXV6</accession>
<evidence type="ECO:0000313" key="3">
    <source>
        <dbReference type="Proteomes" id="UP000186132"/>
    </source>
</evidence>
<dbReference type="STRING" id="1206085.SAMN05443575_1679"/>
<dbReference type="AlphaFoldDB" id="A0A1M5HXV6"/>
<gene>
    <name evidence="2" type="ORF">SAMN05443575_1679</name>
</gene>
<evidence type="ECO:0000313" key="2">
    <source>
        <dbReference type="EMBL" id="SHG20805.1"/>
    </source>
</evidence>
<feature type="transmembrane region" description="Helical" evidence="1">
    <location>
        <begin position="20"/>
        <end position="39"/>
    </location>
</feature>
<keyword evidence="1" id="KW-0812">Transmembrane</keyword>
<dbReference type="EMBL" id="FQVU01000002">
    <property type="protein sequence ID" value="SHG20805.1"/>
    <property type="molecule type" value="Genomic_DNA"/>
</dbReference>
<sequence length="53" mass="5988">MYTWIWRHLPGPIAVKLLQVLVLVAGVCALLLFVVFPWIEPHLPINQVTVPGE</sequence>
<dbReference type="RefSeq" id="WP_200800103.1">
    <property type="nucleotide sequence ID" value="NZ_FQVU01000002.1"/>
</dbReference>
<protein>
    <submittedName>
        <fullName evidence="2">Uncharacterized protein</fullName>
    </submittedName>
</protein>
<keyword evidence="1" id="KW-0472">Membrane</keyword>
<organism evidence="2 3">
    <name type="scientific">Jatrophihabitans endophyticus</name>
    <dbReference type="NCBI Taxonomy" id="1206085"/>
    <lineage>
        <taxon>Bacteria</taxon>
        <taxon>Bacillati</taxon>
        <taxon>Actinomycetota</taxon>
        <taxon>Actinomycetes</taxon>
        <taxon>Jatrophihabitantales</taxon>
        <taxon>Jatrophihabitantaceae</taxon>
        <taxon>Jatrophihabitans</taxon>
    </lineage>
</organism>